<dbReference type="GO" id="GO:0050840">
    <property type="term" value="F:extracellular matrix binding"/>
    <property type="evidence" value="ECO:0007669"/>
    <property type="project" value="TreeGrafter"/>
</dbReference>
<dbReference type="PANTHER" id="PTHR13866:SF30">
    <property type="match status" value="1"/>
</dbReference>
<dbReference type="InterPro" id="IPR019577">
    <property type="entry name" value="SPARC/Testican_Ca-bd-dom"/>
</dbReference>
<keyword evidence="6" id="KW-1015">Disulfide bond</keyword>
<protein>
    <submittedName>
        <fullName evidence="15">Testican-2-like isoform X2</fullName>
    </submittedName>
</protein>
<feature type="region of interest" description="Disordered" evidence="10">
    <location>
        <begin position="371"/>
        <end position="446"/>
    </location>
</feature>
<dbReference type="PANTHER" id="PTHR13866">
    <property type="entry name" value="SPARC OSTEONECTIN"/>
    <property type="match status" value="1"/>
</dbReference>
<dbReference type="InterPro" id="IPR036058">
    <property type="entry name" value="Kazal_dom_sf"/>
</dbReference>
<evidence type="ECO:0000256" key="8">
    <source>
        <dbReference type="ARBA" id="ARBA00023207"/>
    </source>
</evidence>
<comment type="caution">
    <text evidence="9">Lacks conserved residue(s) required for the propagation of feature annotation.</text>
</comment>
<dbReference type="Pfam" id="PF07648">
    <property type="entry name" value="Kazal_2"/>
    <property type="match status" value="1"/>
</dbReference>
<feature type="compositionally biased region" description="Low complexity" evidence="10">
    <location>
        <begin position="381"/>
        <end position="390"/>
    </location>
</feature>
<dbReference type="InterPro" id="IPR036857">
    <property type="entry name" value="Thyroglobulin_1_sf"/>
</dbReference>
<gene>
    <name evidence="15" type="primary">LOC116950893</name>
</gene>
<feature type="signal peptide" evidence="11">
    <location>
        <begin position="1"/>
        <end position="28"/>
    </location>
</feature>
<keyword evidence="8" id="KW-0357">Heparan sulfate</keyword>
<keyword evidence="4" id="KW-0106">Calcium</keyword>
<evidence type="ECO:0000256" key="4">
    <source>
        <dbReference type="ARBA" id="ARBA00022837"/>
    </source>
</evidence>
<dbReference type="Gene3D" id="3.30.60.30">
    <property type="match status" value="1"/>
</dbReference>
<dbReference type="GO" id="GO:0005509">
    <property type="term" value="F:calcium ion binding"/>
    <property type="evidence" value="ECO:0007669"/>
    <property type="project" value="InterPro"/>
</dbReference>
<feature type="compositionally biased region" description="Acidic residues" evidence="10">
    <location>
        <begin position="399"/>
        <end position="413"/>
    </location>
</feature>
<keyword evidence="3 11" id="KW-0732">Signal</keyword>
<dbReference type="PROSITE" id="PS51162">
    <property type="entry name" value="THYROGLOBULIN_1_2"/>
    <property type="match status" value="1"/>
</dbReference>
<dbReference type="SMART" id="SM00211">
    <property type="entry name" value="TY"/>
    <property type="match status" value="1"/>
</dbReference>
<evidence type="ECO:0000256" key="7">
    <source>
        <dbReference type="ARBA" id="ARBA00023180"/>
    </source>
</evidence>
<keyword evidence="5" id="KW-0654">Proteoglycan</keyword>
<sequence>MHEKTLCAGLPPLLLLLLASRLPLESRALKLRGGPGGPLPHPDLAYPGKFHDDDSFKSWDQTKAQGASGGWDPCRDVRCGPHRRCVRRGRDATTCVAAPGAEPRRSSGGGGKHGATKRPAEGVSQGGGGPGRKQCPPCPHGPRDPVCASDGHSYSSKCKMQHQACLAGKRLAMRCPGRCPCVPASDSTKDITHDEVCTQEDLLDVSGRLKDWFGVLYGDGRAARGAMPAADPGGPGGPGGAAAPPCAGPVGWMFERLDGNADRRLDASELSGIYQDKYEHCIRPFLRSCASPGERSELHAAQWCSCYQRPKPPCLAEVERLQQEQPGQTLLVLHTPSCDEDGYYRPAQCAGATARLCWCVDRFGQEVVGSRTHGPPDCDGDASGDWGSAGTQIWPTGGGDDDDQEEDEVDEEAATGGSKRGDEEHGDDEDEEEEDLEAGDEGGYIW</sequence>
<dbReference type="SUPFAM" id="SSF57610">
    <property type="entry name" value="Thyroglobulin type-1 domain"/>
    <property type="match status" value="1"/>
</dbReference>
<dbReference type="Pfam" id="PF00086">
    <property type="entry name" value="Thyroglobulin_1"/>
    <property type="match status" value="1"/>
</dbReference>
<dbReference type="Proteomes" id="UP001318040">
    <property type="component" value="Chromosome 41"/>
</dbReference>
<feature type="domain" description="Kazal-like" evidence="13">
    <location>
        <begin position="129"/>
        <end position="180"/>
    </location>
</feature>
<evidence type="ECO:0000256" key="2">
    <source>
        <dbReference type="ARBA" id="ARBA00022525"/>
    </source>
</evidence>
<dbReference type="SUPFAM" id="SSF47473">
    <property type="entry name" value="EF-hand"/>
    <property type="match status" value="1"/>
</dbReference>
<dbReference type="Gene3D" id="1.10.238.10">
    <property type="entry name" value="EF-hand"/>
    <property type="match status" value="1"/>
</dbReference>
<organism evidence="14 15">
    <name type="scientific">Petromyzon marinus</name>
    <name type="common">Sea lamprey</name>
    <dbReference type="NCBI Taxonomy" id="7757"/>
    <lineage>
        <taxon>Eukaryota</taxon>
        <taxon>Metazoa</taxon>
        <taxon>Chordata</taxon>
        <taxon>Craniata</taxon>
        <taxon>Vertebrata</taxon>
        <taxon>Cyclostomata</taxon>
        <taxon>Hyperoartia</taxon>
        <taxon>Petromyzontiformes</taxon>
        <taxon>Petromyzontidae</taxon>
        <taxon>Petromyzon</taxon>
    </lineage>
</organism>
<keyword evidence="7" id="KW-0325">Glycoprotein</keyword>
<feature type="region of interest" description="Disordered" evidence="10">
    <location>
        <begin position="96"/>
        <end position="139"/>
    </location>
</feature>
<dbReference type="Pfam" id="PF10591">
    <property type="entry name" value="SPARC_Ca_bdg"/>
    <property type="match status" value="1"/>
</dbReference>
<evidence type="ECO:0000313" key="15">
    <source>
        <dbReference type="RefSeq" id="XP_032824932.1"/>
    </source>
</evidence>
<feature type="compositionally biased region" description="Acidic residues" evidence="10">
    <location>
        <begin position="424"/>
        <end position="440"/>
    </location>
</feature>
<evidence type="ECO:0000256" key="1">
    <source>
        <dbReference type="ARBA" id="ARBA00004498"/>
    </source>
</evidence>
<dbReference type="PROSITE" id="PS51465">
    <property type="entry name" value="KAZAL_2"/>
    <property type="match status" value="1"/>
</dbReference>
<dbReference type="InterPro" id="IPR018247">
    <property type="entry name" value="EF_Hand_1_Ca_BS"/>
</dbReference>
<evidence type="ECO:0000256" key="5">
    <source>
        <dbReference type="ARBA" id="ARBA00022974"/>
    </source>
</evidence>
<proteinExistence type="predicted"/>
<evidence type="ECO:0000256" key="10">
    <source>
        <dbReference type="SAM" id="MobiDB-lite"/>
    </source>
</evidence>
<feature type="domain" description="Thyroglobulin type-1" evidence="12">
    <location>
        <begin position="311"/>
        <end position="378"/>
    </location>
</feature>
<evidence type="ECO:0000259" key="12">
    <source>
        <dbReference type="PROSITE" id="PS51162"/>
    </source>
</evidence>
<dbReference type="CDD" id="cd00191">
    <property type="entry name" value="TY"/>
    <property type="match status" value="1"/>
</dbReference>
<dbReference type="PROSITE" id="PS00484">
    <property type="entry name" value="THYROGLOBULIN_1_1"/>
    <property type="match status" value="1"/>
</dbReference>
<dbReference type="AlphaFoldDB" id="A0AAJ7X8H3"/>
<name>A0AAJ7X8H3_PETMA</name>
<dbReference type="RefSeq" id="XP_032824932.1">
    <property type="nucleotide sequence ID" value="XM_032969041.1"/>
</dbReference>
<keyword evidence="14" id="KW-1185">Reference proteome</keyword>
<comment type="subcellular location">
    <subcellularLocation>
        <location evidence="1">Secreted</location>
        <location evidence="1">Extracellular space</location>
        <location evidence="1">Extracellular matrix</location>
    </subcellularLocation>
</comment>
<accession>A0AAJ7X8H3</accession>
<evidence type="ECO:0000256" key="6">
    <source>
        <dbReference type="ARBA" id="ARBA00023157"/>
    </source>
</evidence>
<keyword evidence="2" id="KW-0964">Secreted</keyword>
<dbReference type="PROSITE" id="PS00018">
    <property type="entry name" value="EF_HAND_1"/>
    <property type="match status" value="1"/>
</dbReference>
<evidence type="ECO:0000256" key="9">
    <source>
        <dbReference type="PROSITE-ProRule" id="PRU00500"/>
    </source>
</evidence>
<dbReference type="InterPro" id="IPR002350">
    <property type="entry name" value="Kazal_dom"/>
</dbReference>
<dbReference type="CDD" id="cd00104">
    <property type="entry name" value="KAZAL_FS"/>
    <property type="match status" value="1"/>
</dbReference>
<dbReference type="SUPFAM" id="SSF100895">
    <property type="entry name" value="Kazal-type serine protease inhibitors"/>
    <property type="match status" value="1"/>
</dbReference>
<evidence type="ECO:0000256" key="11">
    <source>
        <dbReference type="SAM" id="SignalP"/>
    </source>
</evidence>
<evidence type="ECO:0000259" key="13">
    <source>
        <dbReference type="PROSITE" id="PS51465"/>
    </source>
</evidence>
<feature type="chain" id="PRO_5042586076" evidence="11">
    <location>
        <begin position="29"/>
        <end position="446"/>
    </location>
</feature>
<evidence type="ECO:0000313" key="14">
    <source>
        <dbReference type="Proteomes" id="UP001318040"/>
    </source>
</evidence>
<dbReference type="SMART" id="SM00280">
    <property type="entry name" value="KAZAL"/>
    <property type="match status" value="1"/>
</dbReference>
<evidence type="ECO:0000256" key="3">
    <source>
        <dbReference type="ARBA" id="ARBA00022729"/>
    </source>
</evidence>
<dbReference type="Gene3D" id="4.10.800.10">
    <property type="entry name" value="Thyroglobulin type-1"/>
    <property type="match status" value="1"/>
</dbReference>
<dbReference type="InterPro" id="IPR011992">
    <property type="entry name" value="EF-hand-dom_pair"/>
</dbReference>
<dbReference type="GO" id="GO:0005518">
    <property type="term" value="F:collagen binding"/>
    <property type="evidence" value="ECO:0007669"/>
    <property type="project" value="TreeGrafter"/>
</dbReference>
<dbReference type="GO" id="GO:0005615">
    <property type="term" value="C:extracellular space"/>
    <property type="evidence" value="ECO:0007669"/>
    <property type="project" value="TreeGrafter"/>
</dbReference>
<dbReference type="InterPro" id="IPR000716">
    <property type="entry name" value="Thyroglobulin_1"/>
</dbReference>
<reference evidence="15" key="1">
    <citation type="submission" date="2025-08" db="UniProtKB">
        <authorList>
            <consortium name="RefSeq"/>
        </authorList>
    </citation>
    <scope>IDENTIFICATION</scope>
    <source>
        <tissue evidence="15">Sperm</tissue>
    </source>
</reference>